<evidence type="ECO:0000313" key="2">
    <source>
        <dbReference type="EMBL" id="MDX8486839.1"/>
    </source>
</evidence>
<keyword evidence="3" id="KW-1185">Reference proteome</keyword>
<evidence type="ECO:0000259" key="1">
    <source>
        <dbReference type="Pfam" id="PF02627"/>
    </source>
</evidence>
<dbReference type="InterPro" id="IPR003779">
    <property type="entry name" value="CMD-like"/>
</dbReference>
<dbReference type="Gene3D" id="1.20.1290.10">
    <property type="entry name" value="AhpD-like"/>
    <property type="match status" value="1"/>
</dbReference>
<dbReference type="EMBL" id="JAVIIV010000010">
    <property type="protein sequence ID" value="MDX8486839.1"/>
    <property type="molecule type" value="Genomic_DNA"/>
</dbReference>
<dbReference type="SUPFAM" id="SSF69118">
    <property type="entry name" value="AhpD-like"/>
    <property type="match status" value="1"/>
</dbReference>
<dbReference type="InterPro" id="IPR029032">
    <property type="entry name" value="AhpD-like"/>
</dbReference>
<name>A0ABU4YIR0_9HYPH</name>
<evidence type="ECO:0000313" key="3">
    <source>
        <dbReference type="Proteomes" id="UP001280156"/>
    </source>
</evidence>
<feature type="domain" description="Carboxymuconolactone decarboxylase-like" evidence="1">
    <location>
        <begin position="43"/>
        <end position="110"/>
    </location>
</feature>
<reference evidence="2 3" key="1">
    <citation type="submission" date="2023-08" db="EMBL/GenBank/DDBJ databases">
        <title>Implementing the SeqCode for naming new Mesorhizobium species isolated from Vachellia karroo root nodules.</title>
        <authorList>
            <person name="Van Lill M."/>
        </authorList>
    </citation>
    <scope>NUCLEOTIDE SEQUENCE [LARGE SCALE GENOMIC DNA]</scope>
    <source>
        <strain evidence="2 3">VK2B</strain>
    </source>
</reference>
<dbReference type="Proteomes" id="UP001280156">
    <property type="component" value="Unassembled WGS sequence"/>
</dbReference>
<dbReference type="InterPro" id="IPR010195">
    <property type="entry name" value="Uncharacterised_peroxidase-rel"/>
</dbReference>
<gene>
    <name evidence="2" type="ORF">RFM52_16660</name>
</gene>
<organism evidence="2 3">
    <name type="scientific">Mesorhizobium humile</name>
    <dbReference type="NCBI Taxonomy" id="3072313"/>
    <lineage>
        <taxon>Bacteria</taxon>
        <taxon>Pseudomonadati</taxon>
        <taxon>Pseudomonadota</taxon>
        <taxon>Alphaproteobacteria</taxon>
        <taxon>Hyphomicrobiales</taxon>
        <taxon>Phyllobacteriaceae</taxon>
        <taxon>Mesorhizobium</taxon>
    </lineage>
</organism>
<dbReference type="Pfam" id="PF02627">
    <property type="entry name" value="CMD"/>
    <property type="match status" value="1"/>
</dbReference>
<dbReference type="GO" id="GO:0004601">
    <property type="term" value="F:peroxidase activity"/>
    <property type="evidence" value="ECO:0007669"/>
    <property type="project" value="UniProtKB-KW"/>
</dbReference>
<dbReference type="PANTHER" id="PTHR35446:SF3">
    <property type="entry name" value="CMD DOMAIN-CONTAINING PROTEIN"/>
    <property type="match status" value="1"/>
</dbReference>
<dbReference type="NCBIfam" id="TIGR00778">
    <property type="entry name" value="ahpD_dom"/>
    <property type="match status" value="1"/>
</dbReference>
<keyword evidence="2" id="KW-0575">Peroxidase</keyword>
<dbReference type="InterPro" id="IPR004675">
    <property type="entry name" value="AhpD_core"/>
</dbReference>
<dbReference type="PANTHER" id="PTHR35446">
    <property type="entry name" value="SI:CH211-175M2.5"/>
    <property type="match status" value="1"/>
</dbReference>
<dbReference type="NCBIfam" id="TIGR01926">
    <property type="entry name" value="peroxid_rel"/>
    <property type="match status" value="1"/>
</dbReference>
<keyword evidence="2" id="KW-0560">Oxidoreductase</keyword>
<comment type="caution">
    <text evidence="2">The sequence shown here is derived from an EMBL/GenBank/DDBJ whole genome shotgun (WGS) entry which is preliminary data.</text>
</comment>
<accession>A0ABU4YIR0</accession>
<proteinExistence type="predicted"/>
<dbReference type="RefSeq" id="WP_320296687.1">
    <property type="nucleotide sequence ID" value="NZ_JAVIIU010000007.1"/>
</dbReference>
<protein>
    <submittedName>
        <fullName evidence="2">Peroxidase-related enzyme</fullName>
    </submittedName>
</protein>
<sequence length="183" mass="19538">MPRIPTPQTIAAAPDASQAMLKAVEKQLGIAPNLFRLVSNSPAALEGYLGMSAALSKGRLPAPTRERIALAVAEINECTYCLSAHTYLGKNLAGLDDPEMIANREGSSNDSKAAAAVQFAAKVARERGHIGQADLDAVRRAGYDDGQIIEIVQHVALNVWTNYINKVADTEIDFPVVQSRQAA</sequence>